<comment type="caution">
    <text evidence="1">The sequence shown here is derived from an EMBL/GenBank/DDBJ whole genome shotgun (WGS) entry which is preliminary data.</text>
</comment>
<dbReference type="Proteomes" id="UP000765509">
    <property type="component" value="Unassembled WGS sequence"/>
</dbReference>
<evidence type="ECO:0000313" key="1">
    <source>
        <dbReference type="EMBL" id="MBW0520747.1"/>
    </source>
</evidence>
<protein>
    <submittedName>
        <fullName evidence="1">Uncharacterized protein</fullName>
    </submittedName>
</protein>
<evidence type="ECO:0000313" key="2">
    <source>
        <dbReference type="Proteomes" id="UP000765509"/>
    </source>
</evidence>
<reference evidence="1" key="1">
    <citation type="submission" date="2021-03" db="EMBL/GenBank/DDBJ databases">
        <title>Draft genome sequence of rust myrtle Austropuccinia psidii MF-1, a brazilian biotype.</title>
        <authorList>
            <person name="Quecine M.C."/>
            <person name="Pachon D.M.R."/>
            <person name="Bonatelli M.L."/>
            <person name="Correr F.H."/>
            <person name="Franceschini L.M."/>
            <person name="Leite T.F."/>
            <person name="Margarido G.R.A."/>
            <person name="Almeida C.A."/>
            <person name="Ferrarezi J.A."/>
            <person name="Labate C.A."/>
        </authorList>
    </citation>
    <scope>NUCLEOTIDE SEQUENCE</scope>
    <source>
        <strain evidence="1">MF-1</strain>
    </source>
</reference>
<accession>A0A9Q3EIQ4</accession>
<dbReference type="AlphaFoldDB" id="A0A9Q3EIQ4"/>
<keyword evidence="2" id="KW-1185">Reference proteome</keyword>
<dbReference type="EMBL" id="AVOT02028304">
    <property type="protein sequence ID" value="MBW0520747.1"/>
    <property type="molecule type" value="Genomic_DNA"/>
</dbReference>
<organism evidence="1 2">
    <name type="scientific">Austropuccinia psidii MF-1</name>
    <dbReference type="NCBI Taxonomy" id="1389203"/>
    <lineage>
        <taxon>Eukaryota</taxon>
        <taxon>Fungi</taxon>
        <taxon>Dikarya</taxon>
        <taxon>Basidiomycota</taxon>
        <taxon>Pucciniomycotina</taxon>
        <taxon>Pucciniomycetes</taxon>
        <taxon>Pucciniales</taxon>
        <taxon>Sphaerophragmiaceae</taxon>
        <taxon>Austropuccinia</taxon>
    </lineage>
</organism>
<proteinExistence type="predicted"/>
<gene>
    <name evidence="1" type="ORF">O181_060462</name>
</gene>
<sequence length="87" mass="9976">MSSRVPTHRPACWAEVLSEFRFSINSHPGCLATLPDSLSHWDNVYLEPGEDFISKNPMNLQQLNKHDEVQPSRYFALNVESFSNLID</sequence>
<name>A0A9Q3EIQ4_9BASI</name>